<protein>
    <submittedName>
        <fullName evidence="3">Protein hinderin</fullName>
    </submittedName>
</protein>
<dbReference type="PANTHER" id="PTHR28375:SF1">
    <property type="entry name" value="PROTEIN HINDERIN"/>
    <property type="match status" value="1"/>
</dbReference>
<evidence type="ECO:0000313" key="4">
    <source>
        <dbReference type="Proteomes" id="UP000700334"/>
    </source>
</evidence>
<keyword evidence="4" id="KW-1185">Reference proteome</keyword>
<organism evidence="3 4">
    <name type="scientific">Galemys pyrenaicus</name>
    <name type="common">Iberian desman</name>
    <name type="synonym">Pyrenean desman</name>
    <dbReference type="NCBI Taxonomy" id="202257"/>
    <lineage>
        <taxon>Eukaryota</taxon>
        <taxon>Metazoa</taxon>
        <taxon>Chordata</taxon>
        <taxon>Craniata</taxon>
        <taxon>Vertebrata</taxon>
        <taxon>Euteleostomi</taxon>
        <taxon>Mammalia</taxon>
        <taxon>Eutheria</taxon>
        <taxon>Laurasiatheria</taxon>
        <taxon>Eulipotyphla</taxon>
        <taxon>Talpidae</taxon>
        <taxon>Galemys</taxon>
    </lineage>
</organism>
<comment type="caution">
    <text evidence="3">The sequence shown here is derived from an EMBL/GenBank/DDBJ whole genome shotgun (WGS) entry which is preliminary data.</text>
</comment>
<feature type="region of interest" description="Disordered" evidence="2">
    <location>
        <begin position="54"/>
        <end position="73"/>
    </location>
</feature>
<reference evidence="3" key="1">
    <citation type="journal article" date="2021" name="Evol. Appl.">
        <title>The genome of the Pyrenean desman and the effects of bottlenecks and inbreeding on the genomic landscape of an endangered species.</title>
        <authorList>
            <person name="Escoda L."/>
            <person name="Castresana J."/>
        </authorList>
    </citation>
    <scope>NUCLEOTIDE SEQUENCE</scope>
    <source>
        <strain evidence="3">IBE-C5619</strain>
    </source>
</reference>
<keyword evidence="1" id="KW-0175">Coiled coil</keyword>
<feature type="coiled-coil region" evidence="1">
    <location>
        <begin position="203"/>
        <end position="244"/>
    </location>
</feature>
<dbReference type="EMBL" id="JAGFMF010011464">
    <property type="protein sequence ID" value="KAG8521652.1"/>
    <property type="molecule type" value="Genomic_DNA"/>
</dbReference>
<dbReference type="AlphaFoldDB" id="A0A8J6ANG1"/>
<accession>A0A8J6ANG1</accession>
<evidence type="ECO:0000313" key="3">
    <source>
        <dbReference type="EMBL" id="KAG8521652.1"/>
    </source>
</evidence>
<gene>
    <name evidence="3" type="ORF">J0S82_001730</name>
</gene>
<dbReference type="Proteomes" id="UP000700334">
    <property type="component" value="Unassembled WGS sequence"/>
</dbReference>
<evidence type="ECO:0000256" key="1">
    <source>
        <dbReference type="SAM" id="Coils"/>
    </source>
</evidence>
<dbReference type="OrthoDB" id="5972940at2759"/>
<dbReference type="Pfam" id="PF15369">
    <property type="entry name" value="KIAA1328"/>
    <property type="match status" value="1"/>
</dbReference>
<sequence length="290" mass="32852">MYQKYLSEQQEKLTMSLSELNATRMQKQQVSNKKSTLQSSSVELEGSYLSVAKPQTCQTKQRPKSANQASASESFLEVRNNSLKPAVLNYPKEDLDGVLSESRTCNCGSPGKTIVDALPTGKTPPEDLKMKDCPYLKCTLSSQCYGHKLSENADHVHESHPTNVVPPYSKTHLESCTYCGLSWASLMHDQGTLQPSEETDIKKQLSEDRRQQLMLQKLELEIEKERLQHLLAQQETKLLLKQQQLHQSRLDYNWLRTHAVFTSRELVAGKEFTKPRELNLDMNGGNSGPR</sequence>
<dbReference type="InterPro" id="IPR032736">
    <property type="entry name" value="Hinderin"/>
</dbReference>
<name>A0A8J6ANG1_GALPY</name>
<evidence type="ECO:0000256" key="2">
    <source>
        <dbReference type="SAM" id="MobiDB-lite"/>
    </source>
</evidence>
<proteinExistence type="predicted"/>
<dbReference type="PANTHER" id="PTHR28375">
    <property type="entry name" value="PROTEIN HINDERIN"/>
    <property type="match status" value="1"/>
</dbReference>